<comment type="caution">
    <text evidence="8">The sequence shown here is derived from an EMBL/GenBank/DDBJ whole genome shotgun (WGS) entry which is preliminary data.</text>
</comment>
<evidence type="ECO:0000259" key="7">
    <source>
        <dbReference type="PROSITE" id="PS50111"/>
    </source>
</evidence>
<dbReference type="GO" id="GO:0005886">
    <property type="term" value="C:plasma membrane"/>
    <property type="evidence" value="ECO:0007669"/>
    <property type="project" value="TreeGrafter"/>
</dbReference>
<dbReference type="AlphaFoldDB" id="A0A2A7S8I8"/>
<protein>
    <submittedName>
        <fullName evidence="8">Chemotaxis protein</fullName>
    </submittedName>
</protein>
<evidence type="ECO:0000313" key="8">
    <source>
        <dbReference type="EMBL" id="PEH39987.1"/>
    </source>
</evidence>
<feature type="transmembrane region" description="Helical" evidence="6">
    <location>
        <begin position="12"/>
        <end position="32"/>
    </location>
</feature>
<keyword evidence="6" id="KW-1133">Transmembrane helix</keyword>
<keyword evidence="4" id="KW-0807">Transducer</keyword>
<dbReference type="PANTHER" id="PTHR43531">
    <property type="entry name" value="PROTEIN ICFG"/>
    <property type="match status" value="1"/>
</dbReference>
<dbReference type="InterPro" id="IPR047347">
    <property type="entry name" value="YvaQ-like_sensor"/>
</dbReference>
<proteinExistence type="inferred from homology"/>
<dbReference type="Proteomes" id="UP000220629">
    <property type="component" value="Unassembled WGS sequence"/>
</dbReference>
<feature type="domain" description="Methyl-accepting transducer" evidence="7">
    <location>
        <begin position="276"/>
        <end position="505"/>
    </location>
</feature>
<dbReference type="Gene3D" id="1.10.287.950">
    <property type="entry name" value="Methyl-accepting chemotaxis protein"/>
    <property type="match status" value="1"/>
</dbReference>
<dbReference type="InterPro" id="IPR004090">
    <property type="entry name" value="Chemotax_Me-accpt_rcpt"/>
</dbReference>
<evidence type="ECO:0000256" key="3">
    <source>
        <dbReference type="ARBA" id="ARBA00029447"/>
    </source>
</evidence>
<sequence length="537" mass="57326">MKIRIRSVRGKLVLSFGMMLLGMVALAIIAIVQVQNIRERLDDIIDLNGVKERYAINFRGSVHDRSIALRDVILVGPDELPAVVEHIRKLQRDYEESARPFETVFLPSDNVSPEEKSIYQGIRRAQAQAMPLIDQVIELQTQGQSDAARKVLLDGARPALVAWLAAINTMIDFEESLSANEGLEAREISREFKIVMAAITALACALGLGIAWLVTRNIAATLGADPREMIEFAEAIRGGNLSVPSPARGEDQASVMAAVTKMRDSLAEIVARVREAADGVVQASREIAHGTNDLSARTSKQAVALEQATHALGEFDASVSENASNASHADELANQASSKAGNGGDAVGRVVDTMRDIDSSSHRIGEIIGVIDAIAFQTNILALNAAVEAAKAGGHGRGFAVVAGEVRILAQKSAAAAKEIKSLVRDSNARVSDGGRLVEVAGSTIAEVIQSSRNVTSIMSEINDTCRLQTHRIGEVRGMIEQLEDSTQQNAALVEQSSTATEMLVSQAERLLETVSVFRTAMDAALAPMGELAGMPG</sequence>
<dbReference type="RefSeq" id="WP_098154663.1">
    <property type="nucleotide sequence ID" value="NZ_CADEVX010000001.1"/>
</dbReference>
<dbReference type="CDD" id="cd19411">
    <property type="entry name" value="MCP2201-like_sensor"/>
    <property type="match status" value="1"/>
</dbReference>
<dbReference type="GO" id="GO:0007165">
    <property type="term" value="P:signal transduction"/>
    <property type="evidence" value="ECO:0007669"/>
    <property type="project" value="UniProtKB-KW"/>
</dbReference>
<evidence type="ECO:0000256" key="2">
    <source>
        <dbReference type="ARBA" id="ARBA00022481"/>
    </source>
</evidence>
<feature type="region of interest" description="Disordered" evidence="5">
    <location>
        <begin position="323"/>
        <end position="345"/>
    </location>
</feature>
<name>A0A2A7S8I8_BURGA</name>
<dbReference type="PROSITE" id="PS50111">
    <property type="entry name" value="CHEMOTAXIS_TRANSDUC_2"/>
    <property type="match status" value="1"/>
</dbReference>
<keyword evidence="6" id="KW-0472">Membrane</keyword>
<evidence type="ECO:0000256" key="4">
    <source>
        <dbReference type="PROSITE-ProRule" id="PRU00284"/>
    </source>
</evidence>
<keyword evidence="2" id="KW-0488">Methylation</keyword>
<dbReference type="Pfam" id="PF12729">
    <property type="entry name" value="4HB_MCP_1"/>
    <property type="match status" value="1"/>
</dbReference>
<comment type="subcellular location">
    <subcellularLocation>
        <location evidence="1">Membrane</location>
    </subcellularLocation>
</comment>
<keyword evidence="6" id="KW-0812">Transmembrane</keyword>
<dbReference type="Pfam" id="PF00015">
    <property type="entry name" value="MCPsignal"/>
    <property type="match status" value="1"/>
</dbReference>
<dbReference type="EMBL" id="PDDY01000004">
    <property type="protein sequence ID" value="PEH39987.1"/>
    <property type="molecule type" value="Genomic_DNA"/>
</dbReference>
<reference evidence="9" key="1">
    <citation type="submission" date="2017-09" db="EMBL/GenBank/DDBJ databases">
        <title>FDA dAtabase for Regulatory Grade micrObial Sequences (FDA-ARGOS): Supporting development and validation of Infectious Disease Dx tests.</title>
        <authorList>
            <person name="Minogue T."/>
            <person name="Wolcott M."/>
            <person name="Wasieloski L."/>
            <person name="Aguilar W."/>
            <person name="Moore D."/>
            <person name="Tallon L."/>
            <person name="Sadzewicz L."/>
            <person name="Ott S."/>
            <person name="Zhao X."/>
            <person name="Nagaraj S."/>
            <person name="Vavikolanu K."/>
            <person name="Aluvathingal J."/>
            <person name="Nadendla S."/>
            <person name="Sichtig H."/>
        </authorList>
    </citation>
    <scope>NUCLEOTIDE SEQUENCE [LARGE SCALE GENOMIC DNA]</scope>
    <source>
        <strain evidence="9">FDAARGOS_390</strain>
    </source>
</reference>
<evidence type="ECO:0000313" key="9">
    <source>
        <dbReference type="Proteomes" id="UP000220629"/>
    </source>
</evidence>
<organism evidence="8 9">
    <name type="scientific">Burkholderia gladioli</name>
    <name type="common">Pseudomonas marginata</name>
    <name type="synonym">Phytomonas marginata</name>
    <dbReference type="NCBI Taxonomy" id="28095"/>
    <lineage>
        <taxon>Bacteria</taxon>
        <taxon>Pseudomonadati</taxon>
        <taxon>Pseudomonadota</taxon>
        <taxon>Betaproteobacteria</taxon>
        <taxon>Burkholderiales</taxon>
        <taxon>Burkholderiaceae</taxon>
        <taxon>Burkholderia</taxon>
    </lineage>
</organism>
<evidence type="ECO:0000256" key="5">
    <source>
        <dbReference type="SAM" id="MobiDB-lite"/>
    </source>
</evidence>
<dbReference type="InterPro" id="IPR051310">
    <property type="entry name" value="MCP_chemotaxis"/>
</dbReference>
<dbReference type="PANTHER" id="PTHR43531:SF14">
    <property type="entry name" value="METHYL-ACCEPTING CHEMOTAXIS PROTEIN I-RELATED"/>
    <property type="match status" value="1"/>
</dbReference>
<dbReference type="GO" id="GO:0004888">
    <property type="term" value="F:transmembrane signaling receptor activity"/>
    <property type="evidence" value="ECO:0007669"/>
    <property type="project" value="InterPro"/>
</dbReference>
<comment type="similarity">
    <text evidence="3">Belongs to the methyl-accepting chemotaxis (MCP) protein family.</text>
</comment>
<evidence type="ECO:0000256" key="6">
    <source>
        <dbReference type="SAM" id="Phobius"/>
    </source>
</evidence>
<dbReference type="GO" id="GO:0006935">
    <property type="term" value="P:chemotaxis"/>
    <property type="evidence" value="ECO:0007669"/>
    <property type="project" value="InterPro"/>
</dbReference>
<accession>A0A2A7S8I8</accession>
<dbReference type="SMART" id="SM00283">
    <property type="entry name" value="MA"/>
    <property type="match status" value="1"/>
</dbReference>
<evidence type="ECO:0000256" key="1">
    <source>
        <dbReference type="ARBA" id="ARBA00004370"/>
    </source>
</evidence>
<dbReference type="InterPro" id="IPR004089">
    <property type="entry name" value="MCPsignal_dom"/>
</dbReference>
<dbReference type="SUPFAM" id="SSF58104">
    <property type="entry name" value="Methyl-accepting chemotaxis protein (MCP) signaling domain"/>
    <property type="match status" value="1"/>
</dbReference>
<gene>
    <name evidence="8" type="ORF">CRM94_37860</name>
</gene>
<dbReference type="InterPro" id="IPR024478">
    <property type="entry name" value="HlyB_4HB_MCP"/>
</dbReference>
<dbReference type="FunFam" id="1.10.287.950:FF:000001">
    <property type="entry name" value="Methyl-accepting chemotaxis sensory transducer"/>
    <property type="match status" value="1"/>
</dbReference>
<dbReference type="PRINTS" id="PR00260">
    <property type="entry name" value="CHEMTRNSDUCR"/>
</dbReference>